<dbReference type="Proteomes" id="UP000186230">
    <property type="component" value="Chromosome"/>
</dbReference>
<keyword evidence="1" id="KW-0808">Transferase</keyword>
<dbReference type="Gene3D" id="3.90.550.10">
    <property type="entry name" value="Spore Coat Polysaccharide Biosynthesis Protein SpsA, Chain A"/>
    <property type="match status" value="1"/>
</dbReference>
<dbReference type="KEGG" id="gfl:GRFL_2369"/>
<organism evidence="1 2">
    <name type="scientific">Christiangramia flava JLT2011</name>
    <dbReference type="NCBI Taxonomy" id="1229726"/>
    <lineage>
        <taxon>Bacteria</taxon>
        <taxon>Pseudomonadati</taxon>
        <taxon>Bacteroidota</taxon>
        <taxon>Flavobacteriia</taxon>
        <taxon>Flavobacteriales</taxon>
        <taxon>Flavobacteriaceae</taxon>
        <taxon>Christiangramia</taxon>
    </lineage>
</organism>
<dbReference type="GO" id="GO:0016758">
    <property type="term" value="F:hexosyltransferase activity"/>
    <property type="evidence" value="ECO:0007669"/>
    <property type="project" value="UniProtKB-ARBA"/>
</dbReference>
<dbReference type="PANTHER" id="PTHR22916">
    <property type="entry name" value="GLYCOSYLTRANSFERASE"/>
    <property type="match status" value="1"/>
</dbReference>
<evidence type="ECO:0000313" key="2">
    <source>
        <dbReference type="Proteomes" id="UP000186230"/>
    </source>
</evidence>
<dbReference type="InterPro" id="IPR001173">
    <property type="entry name" value="Glyco_trans_2-like"/>
</dbReference>
<dbReference type="SUPFAM" id="SSF53448">
    <property type="entry name" value="Nucleotide-diphospho-sugar transferases"/>
    <property type="match status" value="1"/>
</dbReference>
<dbReference type="RefSeq" id="WP_083644789.1">
    <property type="nucleotide sequence ID" value="NZ_AMRU01000011.1"/>
</dbReference>
<proteinExistence type="predicted"/>
<dbReference type="OrthoDB" id="199095at2"/>
<evidence type="ECO:0000313" key="1">
    <source>
        <dbReference type="EMBL" id="APU69093.1"/>
    </source>
</evidence>
<dbReference type="EMBL" id="CP016359">
    <property type="protein sequence ID" value="APU69093.1"/>
    <property type="molecule type" value="Genomic_DNA"/>
</dbReference>
<dbReference type="STRING" id="1229726.GRFL_2369"/>
<dbReference type="Pfam" id="PF00535">
    <property type="entry name" value="Glycos_transf_2"/>
    <property type="match status" value="1"/>
</dbReference>
<reference evidence="1 2" key="1">
    <citation type="submission" date="2016-07" db="EMBL/GenBank/DDBJ databases">
        <title>Multi-omics approach to identify versatile polysaccharide utilization systems of a marine flavobacterium Gramella flava.</title>
        <authorList>
            <person name="Tang K."/>
        </authorList>
    </citation>
    <scope>NUCLEOTIDE SEQUENCE [LARGE SCALE GENOMIC DNA]</scope>
    <source>
        <strain evidence="1 2">JLT2011</strain>
    </source>
</reference>
<keyword evidence="2" id="KW-1185">Reference proteome</keyword>
<dbReference type="PANTHER" id="PTHR22916:SF3">
    <property type="entry name" value="UDP-GLCNAC:BETAGAL BETA-1,3-N-ACETYLGLUCOSAMINYLTRANSFERASE-LIKE PROTEIN 1"/>
    <property type="match status" value="1"/>
</dbReference>
<accession>A0A1L7I7C5</accession>
<dbReference type="InterPro" id="IPR029044">
    <property type="entry name" value="Nucleotide-diphossugar_trans"/>
</dbReference>
<dbReference type="AlphaFoldDB" id="A0A1L7I7C5"/>
<name>A0A1L7I7C5_9FLAO</name>
<sequence length="300" mass="34682">MVSVFMLTYNQKDFIAQAIDGVLMQETNFPVTLVIGEDYSTDGTREICMDYEKKFPDKIKLILNEKNLGLGANYVKTLSACGHKYVAICDGDDYWTDPLKLQKQVDFLENNPGFDIVFTNNENLYPSGKIDIRDTNKIPEVSSFVDIVHGNYVASVTVIFRNQPLPESMKEWIKGLPFGDWPTYLWILKDGGKVKFINEVTAVYRKDFGTSAKLRESRFKMGEINLYILRNLKADLHFQNRKKELRKSMVNYKKGLMASYNIENRHLSSFLIFADLFFKMSKKNLLKAYLYSLKRGFKNA</sequence>
<protein>
    <submittedName>
        <fullName evidence="1">Putative glycosyltransferase-involved in cell wall localization and side chain formation of rhamnose-glucose polysaccharide</fullName>
    </submittedName>
</protein>
<gene>
    <name evidence="1" type="ORF">GRFL_2369</name>
</gene>